<dbReference type="RefSeq" id="WP_092786918.1">
    <property type="nucleotide sequence ID" value="NZ_FNAP01000009.1"/>
</dbReference>
<name>A0A1G7EPL2_9PROT</name>
<dbReference type="InterPro" id="IPR018060">
    <property type="entry name" value="HTH_AraC"/>
</dbReference>
<dbReference type="OrthoDB" id="5295469at2"/>
<feature type="domain" description="HTH araC/xylS-type" evidence="4">
    <location>
        <begin position="1"/>
        <end position="62"/>
    </location>
</feature>
<keyword evidence="3" id="KW-0804">Transcription</keyword>
<keyword evidence="6" id="KW-1185">Reference proteome</keyword>
<keyword evidence="1" id="KW-0805">Transcription regulation</keyword>
<dbReference type="AlphaFoldDB" id="A0A1G7EPL2"/>
<dbReference type="InterPro" id="IPR050204">
    <property type="entry name" value="AraC_XylS_family_regulators"/>
</dbReference>
<dbReference type="SMART" id="SM00342">
    <property type="entry name" value="HTH_ARAC"/>
    <property type="match status" value="1"/>
</dbReference>
<dbReference type="InterPro" id="IPR020449">
    <property type="entry name" value="Tscrpt_reg_AraC-type_HTH"/>
</dbReference>
<dbReference type="Proteomes" id="UP000199412">
    <property type="component" value="Unassembled WGS sequence"/>
</dbReference>
<dbReference type="InterPro" id="IPR009057">
    <property type="entry name" value="Homeodomain-like_sf"/>
</dbReference>
<dbReference type="Gene3D" id="1.10.10.60">
    <property type="entry name" value="Homeodomain-like"/>
    <property type="match status" value="1"/>
</dbReference>
<protein>
    <submittedName>
        <fullName evidence="5">Helix-turn-helix domain-containing protein</fullName>
    </submittedName>
</protein>
<evidence type="ECO:0000256" key="2">
    <source>
        <dbReference type="ARBA" id="ARBA00023125"/>
    </source>
</evidence>
<dbReference type="PROSITE" id="PS00041">
    <property type="entry name" value="HTH_ARAC_FAMILY_1"/>
    <property type="match status" value="1"/>
</dbReference>
<evidence type="ECO:0000256" key="3">
    <source>
        <dbReference type="ARBA" id="ARBA00023163"/>
    </source>
</evidence>
<sequence length="67" mass="7087">MLIGTSVHAHLRAVRLAAAMAMLGSGRSMTETAYAVGYSSLSHFSKAFRDHAGASPCDWAKRCSGDD</sequence>
<organism evidence="5 6">
    <name type="scientific">Rhodospira trueperi</name>
    <dbReference type="NCBI Taxonomy" id="69960"/>
    <lineage>
        <taxon>Bacteria</taxon>
        <taxon>Pseudomonadati</taxon>
        <taxon>Pseudomonadota</taxon>
        <taxon>Alphaproteobacteria</taxon>
        <taxon>Rhodospirillales</taxon>
        <taxon>Rhodospirillaceae</taxon>
        <taxon>Rhodospira</taxon>
    </lineage>
</organism>
<proteinExistence type="predicted"/>
<dbReference type="GO" id="GO:0043565">
    <property type="term" value="F:sequence-specific DNA binding"/>
    <property type="evidence" value="ECO:0007669"/>
    <property type="project" value="InterPro"/>
</dbReference>
<gene>
    <name evidence="5" type="ORF">SAMN05421720_109146</name>
</gene>
<evidence type="ECO:0000259" key="4">
    <source>
        <dbReference type="PROSITE" id="PS01124"/>
    </source>
</evidence>
<dbReference type="Pfam" id="PF12833">
    <property type="entry name" value="HTH_18"/>
    <property type="match status" value="1"/>
</dbReference>
<dbReference type="GO" id="GO:0003700">
    <property type="term" value="F:DNA-binding transcription factor activity"/>
    <property type="evidence" value="ECO:0007669"/>
    <property type="project" value="InterPro"/>
</dbReference>
<dbReference type="PANTHER" id="PTHR46796">
    <property type="entry name" value="HTH-TYPE TRANSCRIPTIONAL ACTIVATOR RHAS-RELATED"/>
    <property type="match status" value="1"/>
</dbReference>
<evidence type="ECO:0000256" key="1">
    <source>
        <dbReference type="ARBA" id="ARBA00023015"/>
    </source>
</evidence>
<keyword evidence="2" id="KW-0238">DNA-binding</keyword>
<dbReference type="InterPro" id="IPR018062">
    <property type="entry name" value="HTH_AraC-typ_CS"/>
</dbReference>
<dbReference type="PROSITE" id="PS01124">
    <property type="entry name" value="HTH_ARAC_FAMILY_2"/>
    <property type="match status" value="1"/>
</dbReference>
<dbReference type="EMBL" id="FNAP01000009">
    <property type="protein sequence ID" value="SDE65325.1"/>
    <property type="molecule type" value="Genomic_DNA"/>
</dbReference>
<reference evidence="5 6" key="1">
    <citation type="submission" date="2016-10" db="EMBL/GenBank/DDBJ databases">
        <authorList>
            <person name="de Groot N.N."/>
        </authorList>
    </citation>
    <scope>NUCLEOTIDE SEQUENCE [LARGE SCALE GENOMIC DNA]</scope>
    <source>
        <strain evidence="5 6">ATCC 700224</strain>
    </source>
</reference>
<evidence type="ECO:0000313" key="5">
    <source>
        <dbReference type="EMBL" id="SDE65325.1"/>
    </source>
</evidence>
<dbReference type="STRING" id="69960.SAMN05421720_109146"/>
<dbReference type="SUPFAM" id="SSF46689">
    <property type="entry name" value="Homeodomain-like"/>
    <property type="match status" value="1"/>
</dbReference>
<accession>A0A1G7EPL2</accession>
<dbReference type="PRINTS" id="PR00032">
    <property type="entry name" value="HTHARAC"/>
</dbReference>
<evidence type="ECO:0000313" key="6">
    <source>
        <dbReference type="Proteomes" id="UP000199412"/>
    </source>
</evidence>